<feature type="domain" description="N-acetyltransferase" evidence="1">
    <location>
        <begin position="13"/>
        <end position="152"/>
    </location>
</feature>
<comment type="caution">
    <text evidence="2">The sequence shown here is derived from an EMBL/GenBank/DDBJ whole genome shotgun (WGS) entry which is preliminary data.</text>
</comment>
<dbReference type="InterPro" id="IPR000182">
    <property type="entry name" value="GNAT_dom"/>
</dbReference>
<dbReference type="PANTHER" id="PTHR43415">
    <property type="entry name" value="SPERMIDINE N(1)-ACETYLTRANSFERASE"/>
    <property type="match status" value="1"/>
</dbReference>
<sequence>MPVQKFEVINGGRLRLRPLTGADYPLYASLYGDASILRFIGPALDKLSLQKSFEIALKLSHSAKCKRSFLVAELINETDCAGILGITVTEAEKIIEVGVIFREAFQKQHMAFESLQILITFLCNKYAEYDIIAKVVEDNRAAIWLARRLGFNFNSSTSRFELDKQNRP</sequence>
<dbReference type="EMBL" id="JABSOD010000009">
    <property type="protein sequence ID" value="NRQ43062.1"/>
    <property type="molecule type" value="Genomic_DNA"/>
</dbReference>
<evidence type="ECO:0000259" key="1">
    <source>
        <dbReference type="Pfam" id="PF13302"/>
    </source>
</evidence>
<keyword evidence="3" id="KW-1185">Reference proteome</keyword>
<gene>
    <name evidence="2" type="ORF">HRH59_10950</name>
</gene>
<dbReference type="RefSeq" id="WP_173501304.1">
    <property type="nucleotide sequence ID" value="NZ_JABSOD010000009.1"/>
</dbReference>
<dbReference type="AlphaFoldDB" id="A0A7Y5AR80"/>
<name>A0A7Y5AR80_9GAMM</name>
<accession>A0A7Y5AR80</accession>
<protein>
    <submittedName>
        <fullName evidence="2">GNAT family N-acetyltransferase</fullName>
    </submittedName>
</protein>
<dbReference type="Proteomes" id="UP000523161">
    <property type="component" value="Unassembled WGS sequence"/>
</dbReference>
<dbReference type="PANTHER" id="PTHR43415:SF3">
    <property type="entry name" value="GNAT-FAMILY ACETYLTRANSFERASE"/>
    <property type="match status" value="1"/>
</dbReference>
<reference evidence="2 3" key="1">
    <citation type="submission" date="2020-06" db="EMBL/GenBank/DDBJ databases">
        <title>Rheinheimera sp. nov., a marine bacterium isolated from coastal.</title>
        <authorList>
            <person name="Yu Q."/>
            <person name="Qi Y."/>
            <person name="Pu J."/>
        </authorList>
    </citation>
    <scope>NUCLEOTIDE SEQUENCE [LARGE SCALE GENOMIC DNA]</scope>
    <source>
        <strain evidence="2 3">YQF-2</strain>
    </source>
</reference>
<dbReference type="Pfam" id="PF13302">
    <property type="entry name" value="Acetyltransf_3"/>
    <property type="match status" value="1"/>
</dbReference>
<dbReference type="InterPro" id="IPR016181">
    <property type="entry name" value="Acyl_CoA_acyltransferase"/>
</dbReference>
<keyword evidence="2" id="KW-0808">Transferase</keyword>
<dbReference type="Gene3D" id="3.40.630.30">
    <property type="match status" value="1"/>
</dbReference>
<evidence type="ECO:0000313" key="3">
    <source>
        <dbReference type="Proteomes" id="UP000523161"/>
    </source>
</evidence>
<dbReference type="SUPFAM" id="SSF55729">
    <property type="entry name" value="Acyl-CoA N-acyltransferases (Nat)"/>
    <property type="match status" value="1"/>
</dbReference>
<dbReference type="GO" id="GO:0016747">
    <property type="term" value="F:acyltransferase activity, transferring groups other than amino-acyl groups"/>
    <property type="evidence" value="ECO:0007669"/>
    <property type="project" value="InterPro"/>
</dbReference>
<evidence type="ECO:0000313" key="2">
    <source>
        <dbReference type="EMBL" id="NRQ43062.1"/>
    </source>
</evidence>
<organism evidence="2 3">
    <name type="scientific">Rheinheimera lutimaris</name>
    <dbReference type="NCBI Taxonomy" id="2740584"/>
    <lineage>
        <taxon>Bacteria</taxon>
        <taxon>Pseudomonadati</taxon>
        <taxon>Pseudomonadota</taxon>
        <taxon>Gammaproteobacteria</taxon>
        <taxon>Chromatiales</taxon>
        <taxon>Chromatiaceae</taxon>
        <taxon>Rheinheimera</taxon>
    </lineage>
</organism>
<proteinExistence type="predicted"/>